<dbReference type="SUPFAM" id="SSF54593">
    <property type="entry name" value="Glyoxalase/Bleomycin resistance protein/Dihydroxybiphenyl dioxygenase"/>
    <property type="match status" value="1"/>
</dbReference>
<reference evidence="2" key="1">
    <citation type="submission" date="2018-05" db="EMBL/GenBank/DDBJ databases">
        <authorList>
            <person name="Lanie J.A."/>
            <person name="Ng W.-L."/>
            <person name="Kazmierczak K.M."/>
            <person name="Andrzejewski T.M."/>
            <person name="Davidsen T.M."/>
            <person name="Wayne K.J."/>
            <person name="Tettelin H."/>
            <person name="Glass J.I."/>
            <person name="Rusch D."/>
            <person name="Podicherti R."/>
            <person name="Tsui H.-C.T."/>
            <person name="Winkler M.E."/>
        </authorList>
    </citation>
    <scope>NUCLEOTIDE SEQUENCE</scope>
</reference>
<dbReference type="InterPro" id="IPR029068">
    <property type="entry name" value="Glyas_Bleomycin-R_OHBP_Dase"/>
</dbReference>
<accession>A0A382WGA2</accession>
<sequence length="115" mass="13093">MISSIRHSAFVVKNLEDSLRFYRDTLELELYRREIEEGEFIEKLTGIKNVKLEWAKLIIPKGGLIELLQYHSHPDTSSVLESPSNKIGASHVALTVDDLSLLYSRVIKNGYSCKS</sequence>
<evidence type="ECO:0000313" key="2">
    <source>
        <dbReference type="EMBL" id="SVD57689.1"/>
    </source>
</evidence>
<dbReference type="InterPro" id="IPR037523">
    <property type="entry name" value="VOC_core"/>
</dbReference>
<dbReference type="InterPro" id="IPR004360">
    <property type="entry name" value="Glyas_Fos-R_dOase_dom"/>
</dbReference>
<protein>
    <recommendedName>
        <fullName evidence="1">VOC domain-containing protein</fullName>
    </recommendedName>
</protein>
<dbReference type="Gene3D" id="3.10.180.10">
    <property type="entry name" value="2,3-Dihydroxybiphenyl 1,2-Dioxygenase, domain 1"/>
    <property type="match status" value="1"/>
</dbReference>
<dbReference type="Pfam" id="PF00903">
    <property type="entry name" value="Glyoxalase"/>
    <property type="match status" value="1"/>
</dbReference>
<organism evidence="2">
    <name type="scientific">marine metagenome</name>
    <dbReference type="NCBI Taxonomy" id="408172"/>
    <lineage>
        <taxon>unclassified sequences</taxon>
        <taxon>metagenomes</taxon>
        <taxon>ecological metagenomes</taxon>
    </lineage>
</organism>
<name>A0A382WGA2_9ZZZZ</name>
<dbReference type="AlphaFoldDB" id="A0A382WGA2"/>
<gene>
    <name evidence="2" type="ORF">METZ01_LOCUS410543</name>
</gene>
<feature type="non-terminal residue" evidence="2">
    <location>
        <position position="115"/>
    </location>
</feature>
<feature type="domain" description="VOC" evidence="1">
    <location>
        <begin position="4"/>
        <end position="115"/>
    </location>
</feature>
<dbReference type="EMBL" id="UINC01159544">
    <property type="protein sequence ID" value="SVD57689.1"/>
    <property type="molecule type" value="Genomic_DNA"/>
</dbReference>
<dbReference type="PROSITE" id="PS51819">
    <property type="entry name" value="VOC"/>
    <property type="match status" value="1"/>
</dbReference>
<evidence type="ECO:0000259" key="1">
    <source>
        <dbReference type="PROSITE" id="PS51819"/>
    </source>
</evidence>
<proteinExistence type="predicted"/>